<evidence type="ECO:0000256" key="5">
    <source>
        <dbReference type="ARBA" id="ARBA00022989"/>
    </source>
</evidence>
<evidence type="ECO:0000256" key="1">
    <source>
        <dbReference type="ARBA" id="ARBA00004651"/>
    </source>
</evidence>
<feature type="transmembrane region" description="Helical" evidence="7">
    <location>
        <begin position="79"/>
        <end position="99"/>
    </location>
</feature>
<dbReference type="InterPro" id="IPR000515">
    <property type="entry name" value="MetI-like"/>
</dbReference>
<dbReference type="GO" id="GO:0005886">
    <property type="term" value="C:plasma membrane"/>
    <property type="evidence" value="ECO:0007669"/>
    <property type="project" value="UniProtKB-SubCell"/>
</dbReference>
<evidence type="ECO:0000256" key="3">
    <source>
        <dbReference type="ARBA" id="ARBA00022475"/>
    </source>
</evidence>
<feature type="transmembrane region" description="Helical" evidence="7">
    <location>
        <begin position="183"/>
        <end position="208"/>
    </location>
</feature>
<evidence type="ECO:0000313" key="10">
    <source>
        <dbReference type="Proteomes" id="UP000607645"/>
    </source>
</evidence>
<dbReference type="SUPFAM" id="SSF161098">
    <property type="entry name" value="MetI-like"/>
    <property type="match status" value="1"/>
</dbReference>
<dbReference type="CDD" id="cd06261">
    <property type="entry name" value="TM_PBP2"/>
    <property type="match status" value="1"/>
</dbReference>
<feature type="transmembrane region" description="Helical" evidence="7">
    <location>
        <begin position="108"/>
        <end position="130"/>
    </location>
</feature>
<dbReference type="PANTHER" id="PTHR43744">
    <property type="entry name" value="ABC TRANSPORTER PERMEASE PROTEIN MG189-RELATED-RELATED"/>
    <property type="match status" value="1"/>
</dbReference>
<evidence type="ECO:0000313" key="9">
    <source>
        <dbReference type="EMBL" id="MBC5736304.1"/>
    </source>
</evidence>
<proteinExistence type="inferred from homology"/>
<dbReference type="Gene3D" id="1.10.3720.10">
    <property type="entry name" value="MetI-like"/>
    <property type="match status" value="1"/>
</dbReference>
<dbReference type="PROSITE" id="PS50928">
    <property type="entry name" value="ABC_TM1"/>
    <property type="match status" value="1"/>
</dbReference>
<dbReference type="InterPro" id="IPR035906">
    <property type="entry name" value="MetI-like_sf"/>
</dbReference>
<dbReference type="PANTHER" id="PTHR43744:SF12">
    <property type="entry name" value="ABC TRANSPORTER PERMEASE PROTEIN MG189-RELATED"/>
    <property type="match status" value="1"/>
</dbReference>
<dbReference type="Proteomes" id="UP000607645">
    <property type="component" value="Unassembled WGS sequence"/>
</dbReference>
<dbReference type="AlphaFoldDB" id="A0A8J6JKA6"/>
<keyword evidence="10" id="KW-1185">Reference proteome</keyword>
<evidence type="ECO:0000259" key="8">
    <source>
        <dbReference type="PROSITE" id="PS50928"/>
    </source>
</evidence>
<comment type="caution">
    <text evidence="9">The sequence shown here is derived from an EMBL/GenBank/DDBJ whole genome shotgun (WGS) entry which is preliminary data.</text>
</comment>
<keyword evidence="3" id="KW-1003">Cell membrane</keyword>
<keyword evidence="4 7" id="KW-0812">Transmembrane</keyword>
<accession>A0A8J6JKA6</accession>
<gene>
    <name evidence="9" type="ORF">H8S62_04675</name>
</gene>
<dbReference type="GO" id="GO:0055085">
    <property type="term" value="P:transmembrane transport"/>
    <property type="evidence" value="ECO:0007669"/>
    <property type="project" value="InterPro"/>
</dbReference>
<evidence type="ECO:0000256" key="2">
    <source>
        <dbReference type="ARBA" id="ARBA00022448"/>
    </source>
</evidence>
<evidence type="ECO:0000256" key="6">
    <source>
        <dbReference type="ARBA" id="ARBA00023136"/>
    </source>
</evidence>
<dbReference type="Pfam" id="PF00528">
    <property type="entry name" value="BPD_transp_1"/>
    <property type="match status" value="1"/>
</dbReference>
<feature type="domain" description="ABC transmembrane type-1" evidence="8">
    <location>
        <begin position="73"/>
        <end position="262"/>
    </location>
</feature>
<protein>
    <submittedName>
        <fullName evidence="9">Carbohydrate ABC transporter permease</fullName>
    </submittedName>
</protein>
<dbReference type="EMBL" id="JACOPQ010000003">
    <property type="protein sequence ID" value="MBC5736304.1"/>
    <property type="molecule type" value="Genomic_DNA"/>
</dbReference>
<comment type="similarity">
    <text evidence="7">Belongs to the binding-protein-dependent transport system permease family.</text>
</comment>
<evidence type="ECO:0000256" key="7">
    <source>
        <dbReference type="RuleBase" id="RU363032"/>
    </source>
</evidence>
<name>A0A8J6JKA6_9FIRM</name>
<comment type="subcellular location">
    <subcellularLocation>
        <location evidence="1 7">Cell membrane</location>
        <topology evidence="1 7">Multi-pass membrane protein</topology>
    </subcellularLocation>
</comment>
<dbReference type="RefSeq" id="WP_186918640.1">
    <property type="nucleotide sequence ID" value="NZ_JACOPQ010000003.1"/>
</dbReference>
<feature type="transmembrane region" description="Helical" evidence="7">
    <location>
        <begin position="142"/>
        <end position="162"/>
    </location>
</feature>
<sequence length="277" mass="31480">MKKRDIRIAILKTVILTLLALLFVSPLLWMVSSSLKPASEVFATPFHLIPETVKWSNYVTVWTDDTVSMIQAYFNTFKIVIIATFGQIVIASMAAYAFAKVDFRGKNIIFLLFLSSMMIPTQVTIIPRFMLFKTMNLYNTHWSIILPTLFGATSIFMLRQFYMGLPNDLMEAAKIDGAGHFRIFLQIMMPLTKSAMITLVVLAFIASWNEYLSPLIFLTKEKLFTVSQAIRWYLQDDLKRYELVMAASTSAILPVVILFITCQKYFVEGIATSGVKG</sequence>
<keyword evidence="5 7" id="KW-1133">Transmembrane helix</keyword>
<reference evidence="9" key="1">
    <citation type="submission" date="2020-08" db="EMBL/GenBank/DDBJ databases">
        <title>Genome public.</title>
        <authorList>
            <person name="Liu C."/>
            <person name="Sun Q."/>
        </authorList>
    </citation>
    <scope>NUCLEOTIDE SEQUENCE</scope>
    <source>
        <strain evidence="9">NSJ-52</strain>
    </source>
</reference>
<keyword evidence="6 7" id="KW-0472">Membrane</keyword>
<feature type="transmembrane region" description="Helical" evidence="7">
    <location>
        <begin position="243"/>
        <end position="262"/>
    </location>
</feature>
<evidence type="ECO:0000256" key="4">
    <source>
        <dbReference type="ARBA" id="ARBA00022692"/>
    </source>
</evidence>
<organism evidence="9 10">
    <name type="scientific">Lawsonibacter faecis</name>
    <dbReference type="NCBI Taxonomy" id="2763052"/>
    <lineage>
        <taxon>Bacteria</taxon>
        <taxon>Bacillati</taxon>
        <taxon>Bacillota</taxon>
        <taxon>Clostridia</taxon>
        <taxon>Eubacteriales</taxon>
        <taxon>Oscillospiraceae</taxon>
        <taxon>Lawsonibacter</taxon>
    </lineage>
</organism>
<keyword evidence="2 7" id="KW-0813">Transport</keyword>